<reference evidence="9 10" key="1">
    <citation type="submission" date="2016-06" db="EMBL/GenBank/DDBJ databases">
        <authorList>
            <person name="Olsen C.W."/>
            <person name="Carey S."/>
            <person name="Hinshaw L."/>
            <person name="Karasin A.I."/>
        </authorList>
    </citation>
    <scope>NUCLEOTIDE SEQUENCE [LARGE SCALE GENOMIC DNA]</scope>
    <source>
        <strain evidence="9 10">LZ-22</strain>
    </source>
</reference>
<evidence type="ECO:0000256" key="6">
    <source>
        <dbReference type="ARBA" id="ARBA00023239"/>
    </source>
</evidence>
<evidence type="ECO:0000313" key="10">
    <source>
        <dbReference type="Proteomes" id="UP000199086"/>
    </source>
</evidence>
<evidence type="ECO:0000256" key="7">
    <source>
        <dbReference type="PIRSR" id="PIRSR001399-1"/>
    </source>
</evidence>
<dbReference type="PANTHER" id="PTHR21272:SF3">
    <property type="entry name" value="CATABOLIC 3-DEHYDROQUINASE"/>
    <property type="match status" value="1"/>
</dbReference>
<dbReference type="InterPro" id="IPR036441">
    <property type="entry name" value="DHquinase_II_sf"/>
</dbReference>
<keyword evidence="6" id="KW-0456">Lyase</keyword>
<dbReference type="InterPro" id="IPR001874">
    <property type="entry name" value="DHquinase_II"/>
</dbReference>
<organism evidence="9 10">
    <name type="scientific">Raineyella antarctica</name>
    <dbReference type="NCBI Taxonomy" id="1577474"/>
    <lineage>
        <taxon>Bacteria</taxon>
        <taxon>Bacillati</taxon>
        <taxon>Actinomycetota</taxon>
        <taxon>Actinomycetes</taxon>
        <taxon>Propionibacteriales</taxon>
        <taxon>Propionibacteriaceae</taxon>
        <taxon>Raineyella</taxon>
    </lineage>
</organism>
<evidence type="ECO:0000256" key="8">
    <source>
        <dbReference type="PIRSR" id="PIRSR001399-3"/>
    </source>
</evidence>
<dbReference type="OrthoDB" id="9790793at2"/>
<dbReference type="Gene3D" id="3.40.50.9100">
    <property type="entry name" value="Dehydroquinase, class II"/>
    <property type="match status" value="1"/>
</dbReference>
<dbReference type="AlphaFoldDB" id="A0A1G6GL16"/>
<feature type="site" description="Transition state stabilizer" evidence="8">
    <location>
        <position position="32"/>
    </location>
</feature>
<dbReference type="UniPathway" id="UPA00053">
    <property type="reaction ID" value="UER00086"/>
</dbReference>
<dbReference type="RefSeq" id="WP_092608105.1">
    <property type="nucleotide sequence ID" value="NZ_FMYF01000003.1"/>
</dbReference>
<sequence>MRNLPLGSFRASRAIRTIGVIDGPNMSQLGKRNAKKYGTIGRDDFNAQLREWADGLGAELVLLVSNHDGEILEFIHANADVVDGWIVNPAGWQIYAEPVRHALEMTGKPNAETHFANTVTHFAHAQPHVRVESGLTGTALSLTMGLRQYSYLTSLIGLLNVIDAQQEPASA</sequence>
<dbReference type="PIRSF" id="PIRSF001399">
    <property type="entry name" value="DHquinase_II"/>
    <property type="match status" value="1"/>
</dbReference>
<dbReference type="STRING" id="1577474.GA0111570_103355"/>
<dbReference type="GO" id="GO:0009423">
    <property type="term" value="P:chorismate biosynthetic process"/>
    <property type="evidence" value="ECO:0007669"/>
    <property type="project" value="UniProtKB-UniPathway"/>
</dbReference>
<accession>A0A1G6GL16</accession>
<evidence type="ECO:0000256" key="4">
    <source>
        <dbReference type="ARBA" id="ARBA00011193"/>
    </source>
</evidence>
<dbReference type="GO" id="GO:0003855">
    <property type="term" value="F:3-dehydroquinate dehydratase activity"/>
    <property type="evidence" value="ECO:0007669"/>
    <property type="project" value="UniProtKB-EC"/>
</dbReference>
<dbReference type="Pfam" id="PF01220">
    <property type="entry name" value="DHquinase_II"/>
    <property type="match status" value="1"/>
</dbReference>
<evidence type="ECO:0000256" key="5">
    <source>
        <dbReference type="ARBA" id="ARBA00012060"/>
    </source>
</evidence>
<feature type="active site" description="Proton donor" evidence="7">
    <location>
        <position position="114"/>
    </location>
</feature>
<dbReference type="Proteomes" id="UP000199086">
    <property type="component" value="Unassembled WGS sequence"/>
</dbReference>
<dbReference type="GO" id="GO:0019631">
    <property type="term" value="P:quinate catabolic process"/>
    <property type="evidence" value="ECO:0007669"/>
    <property type="project" value="TreeGrafter"/>
</dbReference>
<proteinExistence type="inferred from homology"/>
<keyword evidence="10" id="KW-1185">Reference proteome</keyword>
<dbReference type="EMBL" id="FMYF01000003">
    <property type="protein sequence ID" value="SDB81856.1"/>
    <property type="molecule type" value="Genomic_DNA"/>
</dbReference>
<feature type="active site" description="Proton acceptor" evidence="7">
    <location>
        <position position="37"/>
    </location>
</feature>
<comment type="catalytic activity">
    <reaction evidence="1">
        <text>3-dehydroquinate = 3-dehydroshikimate + H2O</text>
        <dbReference type="Rhea" id="RHEA:21096"/>
        <dbReference type="ChEBI" id="CHEBI:15377"/>
        <dbReference type="ChEBI" id="CHEBI:16630"/>
        <dbReference type="ChEBI" id="CHEBI:32364"/>
        <dbReference type="EC" id="4.2.1.10"/>
    </reaction>
</comment>
<name>A0A1G6GL16_9ACTN</name>
<dbReference type="SUPFAM" id="SSF52304">
    <property type="entry name" value="Type II 3-dehydroquinate dehydratase"/>
    <property type="match status" value="1"/>
</dbReference>
<gene>
    <name evidence="9" type="ORF">GA0111570_103355</name>
</gene>
<evidence type="ECO:0000256" key="2">
    <source>
        <dbReference type="ARBA" id="ARBA00004902"/>
    </source>
</evidence>
<comment type="pathway">
    <text evidence="2">Metabolic intermediate biosynthesis; chorismate biosynthesis; chorismate from D-erythrose 4-phosphate and phosphoenolpyruvate: step 3/7.</text>
</comment>
<comment type="subunit">
    <text evidence="4">Homododecamer.</text>
</comment>
<dbReference type="EC" id="4.2.1.10" evidence="5"/>
<evidence type="ECO:0000313" key="9">
    <source>
        <dbReference type="EMBL" id="SDB81856.1"/>
    </source>
</evidence>
<dbReference type="PANTHER" id="PTHR21272">
    <property type="entry name" value="CATABOLIC 3-DEHYDROQUINASE"/>
    <property type="match status" value="1"/>
</dbReference>
<evidence type="ECO:0000256" key="3">
    <source>
        <dbReference type="ARBA" id="ARBA00011037"/>
    </source>
</evidence>
<protein>
    <recommendedName>
        <fullName evidence="5">3-dehydroquinate dehydratase</fullName>
        <ecNumber evidence="5">4.2.1.10</ecNumber>
    </recommendedName>
</protein>
<comment type="similarity">
    <text evidence="3">Belongs to the type-II 3-dehydroquinase family.</text>
</comment>
<evidence type="ECO:0000256" key="1">
    <source>
        <dbReference type="ARBA" id="ARBA00001864"/>
    </source>
</evidence>